<keyword evidence="3" id="KW-0274">FAD</keyword>
<dbReference type="Gene3D" id="3.50.50.60">
    <property type="entry name" value="FAD/NAD(P)-binding domain"/>
    <property type="match status" value="1"/>
</dbReference>
<protein>
    <recommendedName>
        <fullName evidence="4">FAD/NAD(P)-binding domain-containing protein</fullName>
    </recommendedName>
</protein>
<feature type="domain" description="FAD/NAD(P)-binding" evidence="4">
    <location>
        <begin position="34"/>
        <end position="122"/>
    </location>
</feature>
<reference evidence="5" key="1">
    <citation type="submission" date="2021-02" db="EMBL/GenBank/DDBJ databases">
        <authorList>
            <person name="Nowell W R."/>
        </authorList>
    </citation>
    <scope>NUCLEOTIDE SEQUENCE</scope>
</reference>
<dbReference type="InterPro" id="IPR036188">
    <property type="entry name" value="FAD/NAD-bd_sf"/>
</dbReference>
<sequence length="177" mass="20420">IEYEVEVKNILTPEQYQQRQHPIETLPASQEEQQWPVYVELTNGKIFGCDFIVSAIGVTPNVEMFLKSANFTLGIDGGLLVDETMRTSIKNIFACGDVCTAGWTLAEHWFQMRLWSQARQMGHYAGKCMLAYAHNEQDSLTMDFCFELFAHTTKFFNMKVVLLGNYHENDMKKYENL</sequence>
<gene>
    <name evidence="5" type="ORF">OXD698_LOCUS48687</name>
</gene>
<evidence type="ECO:0000313" key="5">
    <source>
        <dbReference type="EMBL" id="CAF4349424.1"/>
    </source>
</evidence>
<comment type="cofactor">
    <cofactor evidence="1">
        <name>FAD</name>
        <dbReference type="ChEBI" id="CHEBI:57692"/>
    </cofactor>
</comment>
<dbReference type="EMBL" id="CAJOAZ010020761">
    <property type="protein sequence ID" value="CAF4349424.1"/>
    <property type="molecule type" value="Genomic_DNA"/>
</dbReference>
<evidence type="ECO:0000256" key="1">
    <source>
        <dbReference type="ARBA" id="ARBA00001974"/>
    </source>
</evidence>
<keyword evidence="2" id="KW-0285">Flavoprotein</keyword>
<dbReference type="InterPro" id="IPR023753">
    <property type="entry name" value="FAD/NAD-binding_dom"/>
</dbReference>
<evidence type="ECO:0000313" key="6">
    <source>
        <dbReference type="Proteomes" id="UP000663844"/>
    </source>
</evidence>
<dbReference type="AlphaFoldDB" id="A0A820L8G3"/>
<dbReference type="PRINTS" id="PR00368">
    <property type="entry name" value="FADPNR"/>
</dbReference>
<name>A0A820L8G3_9BILA</name>
<evidence type="ECO:0000259" key="4">
    <source>
        <dbReference type="Pfam" id="PF07992"/>
    </source>
</evidence>
<accession>A0A820L8G3</accession>
<dbReference type="InterPro" id="IPR050260">
    <property type="entry name" value="FAD-bd_OxRdtase"/>
</dbReference>
<proteinExistence type="predicted"/>
<evidence type="ECO:0000256" key="3">
    <source>
        <dbReference type="ARBA" id="ARBA00022827"/>
    </source>
</evidence>
<dbReference type="GO" id="GO:0016491">
    <property type="term" value="F:oxidoreductase activity"/>
    <property type="evidence" value="ECO:0007669"/>
    <property type="project" value="InterPro"/>
</dbReference>
<comment type="caution">
    <text evidence="5">The sequence shown here is derived from an EMBL/GenBank/DDBJ whole genome shotgun (WGS) entry which is preliminary data.</text>
</comment>
<dbReference type="SUPFAM" id="SSF51905">
    <property type="entry name" value="FAD/NAD(P)-binding domain"/>
    <property type="match status" value="1"/>
</dbReference>
<feature type="non-terminal residue" evidence="5">
    <location>
        <position position="1"/>
    </location>
</feature>
<dbReference type="Pfam" id="PF07992">
    <property type="entry name" value="Pyr_redox_2"/>
    <property type="match status" value="1"/>
</dbReference>
<dbReference type="PANTHER" id="PTHR43429">
    <property type="entry name" value="PYRIDINE NUCLEOTIDE-DISULFIDE OXIDOREDUCTASE DOMAIN-CONTAINING"/>
    <property type="match status" value="1"/>
</dbReference>
<dbReference type="PANTHER" id="PTHR43429:SF2">
    <property type="entry name" value="PYRIDINE NUCLEOTIDE-DISULFIDE OXIDOREDUCTASE DOMAIN-CONTAINING PROTEIN 1"/>
    <property type="match status" value="1"/>
</dbReference>
<organism evidence="5 6">
    <name type="scientific">Adineta steineri</name>
    <dbReference type="NCBI Taxonomy" id="433720"/>
    <lineage>
        <taxon>Eukaryota</taxon>
        <taxon>Metazoa</taxon>
        <taxon>Spiralia</taxon>
        <taxon>Gnathifera</taxon>
        <taxon>Rotifera</taxon>
        <taxon>Eurotatoria</taxon>
        <taxon>Bdelloidea</taxon>
        <taxon>Adinetida</taxon>
        <taxon>Adinetidae</taxon>
        <taxon>Adineta</taxon>
    </lineage>
</organism>
<evidence type="ECO:0000256" key="2">
    <source>
        <dbReference type="ARBA" id="ARBA00022630"/>
    </source>
</evidence>
<dbReference type="Proteomes" id="UP000663844">
    <property type="component" value="Unassembled WGS sequence"/>
</dbReference>
<feature type="non-terminal residue" evidence="5">
    <location>
        <position position="177"/>
    </location>
</feature>